<dbReference type="EMBL" id="CAKOGL010000009">
    <property type="protein sequence ID" value="CAH2090166.1"/>
    <property type="molecule type" value="Genomic_DNA"/>
</dbReference>
<sequence>MTTNVFAKDAESCEAKHSQILETVEVTTHSDVQRCAEWQKHFMTNITGFGILLWESNKATWDGKGISLHVVTILWTIWTRFSSKLLLEEGEVVFGLLRAQPVGRV</sequence>
<keyword evidence="2" id="KW-1185">Reference proteome</keyword>
<dbReference type="AlphaFoldDB" id="A0AAU9TSL1"/>
<comment type="caution">
    <text evidence="1">The sequence shown here is derived from an EMBL/GenBank/DDBJ whole genome shotgun (WGS) entry which is preliminary data.</text>
</comment>
<organism evidence="1 2">
    <name type="scientific">Euphydryas editha</name>
    <name type="common">Edith's checkerspot</name>
    <dbReference type="NCBI Taxonomy" id="104508"/>
    <lineage>
        <taxon>Eukaryota</taxon>
        <taxon>Metazoa</taxon>
        <taxon>Ecdysozoa</taxon>
        <taxon>Arthropoda</taxon>
        <taxon>Hexapoda</taxon>
        <taxon>Insecta</taxon>
        <taxon>Pterygota</taxon>
        <taxon>Neoptera</taxon>
        <taxon>Endopterygota</taxon>
        <taxon>Lepidoptera</taxon>
        <taxon>Glossata</taxon>
        <taxon>Ditrysia</taxon>
        <taxon>Papilionoidea</taxon>
        <taxon>Nymphalidae</taxon>
        <taxon>Nymphalinae</taxon>
        <taxon>Euphydryas</taxon>
    </lineage>
</organism>
<gene>
    <name evidence="1" type="ORF">EEDITHA_LOCUS6155</name>
</gene>
<evidence type="ECO:0000313" key="1">
    <source>
        <dbReference type="EMBL" id="CAH2090166.1"/>
    </source>
</evidence>
<dbReference type="Proteomes" id="UP001153954">
    <property type="component" value="Unassembled WGS sequence"/>
</dbReference>
<accession>A0AAU9TSL1</accession>
<reference evidence="1" key="1">
    <citation type="submission" date="2022-03" db="EMBL/GenBank/DDBJ databases">
        <authorList>
            <person name="Tunstrom K."/>
        </authorList>
    </citation>
    <scope>NUCLEOTIDE SEQUENCE</scope>
</reference>
<protein>
    <submittedName>
        <fullName evidence="1">Uncharacterized protein</fullName>
    </submittedName>
</protein>
<proteinExistence type="predicted"/>
<evidence type="ECO:0000313" key="2">
    <source>
        <dbReference type="Proteomes" id="UP001153954"/>
    </source>
</evidence>
<name>A0AAU9TSL1_EUPED</name>